<sequence length="112" mass="12469">MTVKAIRLDQQDNVATLLSDASKHQTVEVIDDQNQRVGSFQTLQAIPFGNKMALHAIAAEQPIRKAGYDIGRAIRAIPAGELVHVQNVRSSRVDIPDNIIEQIIQQMRIETE</sequence>
<dbReference type="Proteomes" id="UP001223802">
    <property type="component" value="Chromosome"/>
</dbReference>
<evidence type="ECO:0000313" key="2">
    <source>
        <dbReference type="EMBL" id="WMC11001.1"/>
    </source>
</evidence>
<name>A0AA50KPR9_9GAMM</name>
<evidence type="ECO:0000313" key="3">
    <source>
        <dbReference type="Proteomes" id="UP001223802"/>
    </source>
</evidence>
<reference evidence="2 3" key="1">
    <citation type="submission" date="2023-02" db="EMBL/GenBank/DDBJ databases">
        <title>Complete genome sequence of a novel bacterium Oceanimonas sp. NTOU-MSR1 isolated from marine coast sediment.</title>
        <authorList>
            <person name="Yang H.-T."/>
            <person name="Chen Y.-L."/>
            <person name="Ho Y.-N."/>
        </authorList>
    </citation>
    <scope>NUCLEOTIDE SEQUENCE [LARGE SCALE GENOMIC DNA]</scope>
    <source>
        <strain evidence="2 3">NTOU-MSR1</strain>
    </source>
</reference>
<feature type="domain" description="SAF" evidence="1">
    <location>
        <begin position="12"/>
        <end position="89"/>
    </location>
</feature>
<gene>
    <name evidence="2" type="ORF">PU634_01150</name>
</gene>
<accession>A0AA50KPR9</accession>
<dbReference type="InterPro" id="IPR013974">
    <property type="entry name" value="SAF"/>
</dbReference>
<dbReference type="EMBL" id="CP118224">
    <property type="protein sequence ID" value="WMC11001.1"/>
    <property type="molecule type" value="Genomic_DNA"/>
</dbReference>
<dbReference type="RefSeq" id="WP_306762253.1">
    <property type="nucleotide sequence ID" value="NZ_CP118224.1"/>
</dbReference>
<organism evidence="2 3">
    <name type="scientific">Oceanimonas pelagia</name>
    <dbReference type="NCBI Taxonomy" id="3028314"/>
    <lineage>
        <taxon>Bacteria</taxon>
        <taxon>Pseudomonadati</taxon>
        <taxon>Pseudomonadota</taxon>
        <taxon>Gammaproteobacteria</taxon>
        <taxon>Aeromonadales</taxon>
        <taxon>Aeromonadaceae</taxon>
        <taxon>Oceanimonas</taxon>
    </lineage>
</organism>
<dbReference type="SMART" id="SM00858">
    <property type="entry name" value="SAF"/>
    <property type="match status" value="1"/>
</dbReference>
<dbReference type="KEGG" id="ope:PU634_01150"/>
<dbReference type="AlphaFoldDB" id="A0AA50KPR9"/>
<protein>
    <submittedName>
        <fullName evidence="2">SAF domain-containing protein</fullName>
    </submittedName>
</protein>
<dbReference type="Gene3D" id="2.30.130.110">
    <property type="match status" value="1"/>
</dbReference>
<proteinExistence type="predicted"/>
<keyword evidence="3" id="KW-1185">Reference proteome</keyword>
<evidence type="ECO:0000259" key="1">
    <source>
        <dbReference type="SMART" id="SM00858"/>
    </source>
</evidence>